<dbReference type="PANTHER" id="PTHR12663:SF0">
    <property type="entry name" value="PRECOCIOUS DISSOCIATION OF SISTERS 5, ISOFORM A"/>
    <property type="match status" value="1"/>
</dbReference>
<sequence length="228" mass="25584">MPEDVEYPPNCMPIPCSSGNSELVKRLKILSEALQESDTNDESGHPDRYRTLLSHLAKSCFLENKSRDVQIWLACCLADILRVFAPNVPLGDPSQLRDVLIFIVRTLKGLESPSNPLFRRYFYLLENLSVVSTLVLAVDLPPEDATQVLRTLLKTSMEVANGKEWRSETQASEDGSATEDDGDERSESRDKVIGLLIGMISKLLRDVDQVSAEVLDVLFFYLINPQKN</sequence>
<reference evidence="4 5" key="1">
    <citation type="submission" date="2014-03" db="EMBL/GenBank/DDBJ databases">
        <title>Draft genome of the hookworm Oesophagostomum dentatum.</title>
        <authorList>
            <person name="Mitreva M."/>
        </authorList>
    </citation>
    <scope>NUCLEOTIDE SEQUENCE [LARGE SCALE GENOMIC DNA]</scope>
    <source>
        <strain evidence="4 5">OD-Hann</strain>
    </source>
</reference>
<evidence type="ECO:0000256" key="3">
    <source>
        <dbReference type="SAM" id="MobiDB-lite"/>
    </source>
</evidence>
<proteinExistence type="predicted"/>
<accession>A0A0B1SW18</accession>
<gene>
    <name evidence="4" type="ORF">OESDEN_10665</name>
</gene>
<keyword evidence="5" id="KW-1185">Reference proteome</keyword>
<feature type="region of interest" description="Disordered" evidence="3">
    <location>
        <begin position="163"/>
        <end position="186"/>
    </location>
</feature>
<name>A0A0B1SW18_OESDE</name>
<dbReference type="GO" id="GO:0000785">
    <property type="term" value="C:chromatin"/>
    <property type="evidence" value="ECO:0007669"/>
    <property type="project" value="TreeGrafter"/>
</dbReference>
<dbReference type="GO" id="GO:0007064">
    <property type="term" value="P:mitotic sister chromatid cohesion"/>
    <property type="evidence" value="ECO:0007669"/>
    <property type="project" value="InterPro"/>
</dbReference>
<evidence type="ECO:0000313" key="5">
    <source>
        <dbReference type="Proteomes" id="UP000053660"/>
    </source>
</evidence>
<evidence type="ECO:0000256" key="2">
    <source>
        <dbReference type="ARBA" id="ARBA00023242"/>
    </source>
</evidence>
<dbReference type="InterPro" id="IPR039776">
    <property type="entry name" value="Pds5"/>
</dbReference>
<dbReference type="GO" id="GO:0006281">
    <property type="term" value="P:DNA repair"/>
    <property type="evidence" value="ECO:0007669"/>
    <property type="project" value="TreeGrafter"/>
</dbReference>
<dbReference type="AlphaFoldDB" id="A0A0B1SW18"/>
<protein>
    <submittedName>
        <fullName evidence="4">Uncharacterized protein</fullName>
    </submittedName>
</protein>
<organism evidence="4 5">
    <name type="scientific">Oesophagostomum dentatum</name>
    <name type="common">Nodular worm</name>
    <dbReference type="NCBI Taxonomy" id="61180"/>
    <lineage>
        <taxon>Eukaryota</taxon>
        <taxon>Metazoa</taxon>
        <taxon>Ecdysozoa</taxon>
        <taxon>Nematoda</taxon>
        <taxon>Chromadorea</taxon>
        <taxon>Rhabditida</taxon>
        <taxon>Rhabditina</taxon>
        <taxon>Rhabditomorpha</taxon>
        <taxon>Strongyloidea</taxon>
        <taxon>Strongylidae</taxon>
        <taxon>Oesophagostomum</taxon>
    </lineage>
</organism>
<dbReference type="EMBL" id="KN554120">
    <property type="protein sequence ID" value="KHJ89508.1"/>
    <property type="molecule type" value="Genomic_DNA"/>
</dbReference>
<dbReference type="GO" id="GO:0005634">
    <property type="term" value="C:nucleus"/>
    <property type="evidence" value="ECO:0007669"/>
    <property type="project" value="UniProtKB-SubCell"/>
</dbReference>
<comment type="subcellular location">
    <subcellularLocation>
        <location evidence="1">Nucleus</location>
    </subcellularLocation>
</comment>
<dbReference type="OrthoDB" id="200660at2759"/>
<keyword evidence="2" id="KW-0539">Nucleus</keyword>
<evidence type="ECO:0000256" key="1">
    <source>
        <dbReference type="ARBA" id="ARBA00004123"/>
    </source>
</evidence>
<dbReference type="Pfam" id="PF20168">
    <property type="entry name" value="PDS5"/>
    <property type="match status" value="1"/>
</dbReference>
<dbReference type="PANTHER" id="PTHR12663">
    <property type="entry name" value="ANDROGEN INDUCED INHIBITOR OF PROLIFERATION AS3 / PDS5-RELATED"/>
    <property type="match status" value="1"/>
</dbReference>
<evidence type="ECO:0000313" key="4">
    <source>
        <dbReference type="EMBL" id="KHJ89508.1"/>
    </source>
</evidence>
<dbReference type="Proteomes" id="UP000053660">
    <property type="component" value="Unassembled WGS sequence"/>
</dbReference>